<keyword evidence="1" id="KW-0812">Transmembrane</keyword>
<dbReference type="EMBL" id="CAJEWN010000239">
    <property type="protein sequence ID" value="CAD2174630.1"/>
    <property type="molecule type" value="Genomic_DNA"/>
</dbReference>
<evidence type="ECO:0000256" key="1">
    <source>
        <dbReference type="SAM" id="Phobius"/>
    </source>
</evidence>
<gene>
    <name evidence="2" type="ORF">MENT_LOCUS26313</name>
</gene>
<dbReference type="Proteomes" id="UP000580250">
    <property type="component" value="Unassembled WGS sequence"/>
</dbReference>
<reference evidence="2 3" key="1">
    <citation type="submission" date="2020-08" db="EMBL/GenBank/DDBJ databases">
        <authorList>
            <person name="Koutsovoulos G."/>
            <person name="Danchin GJ E."/>
        </authorList>
    </citation>
    <scope>NUCLEOTIDE SEQUENCE [LARGE SCALE GENOMIC DNA]</scope>
</reference>
<keyword evidence="1" id="KW-0472">Membrane</keyword>
<proteinExistence type="predicted"/>
<organism evidence="2 3">
    <name type="scientific">Meloidogyne enterolobii</name>
    <name type="common">Root-knot nematode worm</name>
    <name type="synonym">Meloidogyne mayaguensis</name>
    <dbReference type="NCBI Taxonomy" id="390850"/>
    <lineage>
        <taxon>Eukaryota</taxon>
        <taxon>Metazoa</taxon>
        <taxon>Ecdysozoa</taxon>
        <taxon>Nematoda</taxon>
        <taxon>Chromadorea</taxon>
        <taxon>Rhabditida</taxon>
        <taxon>Tylenchina</taxon>
        <taxon>Tylenchomorpha</taxon>
        <taxon>Tylenchoidea</taxon>
        <taxon>Meloidogynidae</taxon>
        <taxon>Meloidogyninae</taxon>
        <taxon>Meloidogyne</taxon>
    </lineage>
</organism>
<evidence type="ECO:0000313" key="3">
    <source>
        <dbReference type="Proteomes" id="UP000580250"/>
    </source>
</evidence>
<dbReference type="AlphaFoldDB" id="A0A6V7VI53"/>
<feature type="transmembrane region" description="Helical" evidence="1">
    <location>
        <begin position="6"/>
        <end position="27"/>
    </location>
</feature>
<comment type="caution">
    <text evidence="2">The sequence shown here is derived from an EMBL/GenBank/DDBJ whole genome shotgun (WGS) entry which is preliminary data.</text>
</comment>
<accession>A0A6V7VI53</accession>
<sequence length="56" mass="6519">MLPNSFSILIILMFLLFKNIISIPVYIETPNEDLHRFVRTVICCYGCCDKDPWPGK</sequence>
<evidence type="ECO:0000313" key="2">
    <source>
        <dbReference type="EMBL" id="CAD2174630.1"/>
    </source>
</evidence>
<name>A0A6V7VI53_MELEN</name>
<protein>
    <submittedName>
        <fullName evidence="2">Uncharacterized protein</fullName>
    </submittedName>
</protein>
<keyword evidence="1" id="KW-1133">Transmembrane helix</keyword>